<gene>
    <name evidence="2" type="ORF">CAUJ_LOCUS12553</name>
</gene>
<dbReference type="EMBL" id="CAJGYM010000076">
    <property type="protein sequence ID" value="CAD6196639.1"/>
    <property type="molecule type" value="Genomic_DNA"/>
</dbReference>
<dbReference type="AlphaFoldDB" id="A0A8S1HLN0"/>
<feature type="compositionally biased region" description="Polar residues" evidence="1">
    <location>
        <begin position="14"/>
        <end position="24"/>
    </location>
</feature>
<sequence length="104" mass="11699">MDWLRGRGFWGSPPGNTSDGSQAPANRPPGAEDSNERRQLLRNSSAGIGAMGAKQSQENQGCQDISRRRRRGFLDVFIIIIITKRLYLAPVIKAAFRRVLLWQF</sequence>
<evidence type="ECO:0000256" key="1">
    <source>
        <dbReference type="SAM" id="MobiDB-lite"/>
    </source>
</evidence>
<protein>
    <submittedName>
        <fullName evidence="2">Uncharacterized protein</fullName>
    </submittedName>
</protein>
<accession>A0A8S1HLN0</accession>
<evidence type="ECO:0000313" key="2">
    <source>
        <dbReference type="EMBL" id="CAD6196639.1"/>
    </source>
</evidence>
<organism evidence="2 3">
    <name type="scientific">Caenorhabditis auriculariae</name>
    <dbReference type="NCBI Taxonomy" id="2777116"/>
    <lineage>
        <taxon>Eukaryota</taxon>
        <taxon>Metazoa</taxon>
        <taxon>Ecdysozoa</taxon>
        <taxon>Nematoda</taxon>
        <taxon>Chromadorea</taxon>
        <taxon>Rhabditida</taxon>
        <taxon>Rhabditina</taxon>
        <taxon>Rhabditomorpha</taxon>
        <taxon>Rhabditoidea</taxon>
        <taxon>Rhabditidae</taxon>
        <taxon>Peloderinae</taxon>
        <taxon>Caenorhabditis</taxon>
    </lineage>
</organism>
<comment type="caution">
    <text evidence="2">The sequence shown here is derived from an EMBL/GenBank/DDBJ whole genome shotgun (WGS) entry which is preliminary data.</text>
</comment>
<name>A0A8S1HLN0_9PELO</name>
<feature type="region of interest" description="Disordered" evidence="1">
    <location>
        <begin position="1"/>
        <end position="64"/>
    </location>
</feature>
<reference evidence="2" key="1">
    <citation type="submission" date="2020-10" db="EMBL/GenBank/DDBJ databases">
        <authorList>
            <person name="Kikuchi T."/>
        </authorList>
    </citation>
    <scope>NUCLEOTIDE SEQUENCE</scope>
    <source>
        <strain evidence="2">NKZ352</strain>
    </source>
</reference>
<dbReference type="Proteomes" id="UP000835052">
    <property type="component" value="Unassembled WGS sequence"/>
</dbReference>
<keyword evidence="3" id="KW-1185">Reference proteome</keyword>
<evidence type="ECO:0000313" key="3">
    <source>
        <dbReference type="Proteomes" id="UP000835052"/>
    </source>
</evidence>
<proteinExistence type="predicted"/>
<feature type="compositionally biased region" description="Polar residues" evidence="1">
    <location>
        <begin position="54"/>
        <end position="63"/>
    </location>
</feature>